<dbReference type="InterPro" id="IPR036291">
    <property type="entry name" value="NAD(P)-bd_dom_sf"/>
</dbReference>
<evidence type="ECO:0000313" key="2">
    <source>
        <dbReference type="Proteomes" id="UP000694564"/>
    </source>
</evidence>
<dbReference type="SUPFAM" id="SSF51735">
    <property type="entry name" value="NAD(P)-binding Rossmann-fold domains"/>
    <property type="match status" value="1"/>
</dbReference>
<reference evidence="1" key="2">
    <citation type="submission" date="2025-09" db="UniProtKB">
        <authorList>
            <consortium name="Ensembl"/>
        </authorList>
    </citation>
    <scope>IDENTIFICATION</scope>
</reference>
<organism evidence="1 2">
    <name type="scientific">Sciurus vulgaris</name>
    <name type="common">Eurasian red squirrel</name>
    <dbReference type="NCBI Taxonomy" id="55149"/>
    <lineage>
        <taxon>Eukaryota</taxon>
        <taxon>Metazoa</taxon>
        <taxon>Chordata</taxon>
        <taxon>Craniata</taxon>
        <taxon>Vertebrata</taxon>
        <taxon>Euteleostomi</taxon>
        <taxon>Mammalia</taxon>
        <taxon>Eutheria</taxon>
        <taxon>Euarchontoglires</taxon>
        <taxon>Glires</taxon>
        <taxon>Rodentia</taxon>
        <taxon>Sciuromorpha</taxon>
        <taxon>Sciuridae</taxon>
        <taxon>Sciurinae</taxon>
        <taxon>Sciurini</taxon>
        <taxon>Sciurus</taxon>
    </lineage>
</organism>
<reference evidence="1" key="1">
    <citation type="submission" date="2025-08" db="UniProtKB">
        <authorList>
            <consortium name="Ensembl"/>
        </authorList>
    </citation>
    <scope>IDENTIFICATION</scope>
</reference>
<dbReference type="OrthoDB" id="6718861at2759"/>
<dbReference type="Proteomes" id="UP000694564">
    <property type="component" value="Chromosome 4"/>
</dbReference>
<name>A0A8D2AP62_SCIVU</name>
<evidence type="ECO:0000313" key="1">
    <source>
        <dbReference type="Ensembl" id="ENSSVLP00005004675.1"/>
    </source>
</evidence>
<sequence>QRILDASEKNIVHSGLAYTMECSARQIMYTVIKYNLGLDLRIAAYVNAIEKVFKMYNEVA</sequence>
<dbReference type="GeneTree" id="ENSGT00980000199472"/>
<dbReference type="AlphaFoldDB" id="A0A8D2AP62"/>
<accession>A0A8D2AP62</accession>
<dbReference type="Gene3D" id="3.40.50.720">
    <property type="entry name" value="NAD(P)-binding Rossmann-like Domain"/>
    <property type="match status" value="1"/>
</dbReference>
<keyword evidence="2" id="KW-1185">Reference proteome</keyword>
<proteinExistence type="predicted"/>
<dbReference type="Ensembl" id="ENSSVLT00005005150.1">
    <property type="protein sequence ID" value="ENSSVLP00005004675.1"/>
    <property type="gene ID" value="ENSSVLG00005003734.1"/>
</dbReference>
<protein>
    <submittedName>
        <fullName evidence="1">Uncharacterized protein</fullName>
    </submittedName>
</protein>